<dbReference type="Pfam" id="PF00646">
    <property type="entry name" value="F-box"/>
    <property type="match status" value="1"/>
</dbReference>
<name>R0FZ05_9BRAS</name>
<gene>
    <name evidence="2" type="ORF">CARUB_v10024518mg</name>
</gene>
<evidence type="ECO:0000313" key="3">
    <source>
        <dbReference type="Proteomes" id="UP000029121"/>
    </source>
</evidence>
<dbReference type="KEGG" id="crb:17889774"/>
<dbReference type="PANTHER" id="PTHR31111:SF106">
    <property type="entry name" value="F-BOX ASSOCIATED UBIQUITINATION EFFECTOR FAMILY PROTEIN"/>
    <property type="match status" value="1"/>
</dbReference>
<dbReference type="AlphaFoldDB" id="R0FZ05"/>
<dbReference type="InterPro" id="IPR017451">
    <property type="entry name" value="F-box-assoc_interact_dom"/>
</dbReference>
<dbReference type="SMART" id="SM00256">
    <property type="entry name" value="FBOX"/>
    <property type="match status" value="1"/>
</dbReference>
<dbReference type="Pfam" id="PF08268">
    <property type="entry name" value="FBA_3"/>
    <property type="match status" value="1"/>
</dbReference>
<dbReference type="Proteomes" id="UP000029121">
    <property type="component" value="Unassembled WGS sequence"/>
</dbReference>
<accession>R0FZ05</accession>
<protein>
    <recommendedName>
        <fullName evidence="1">F-box domain-containing protein</fullName>
    </recommendedName>
</protein>
<reference evidence="3" key="1">
    <citation type="journal article" date="2013" name="Nat. Genet.">
        <title>The Capsella rubella genome and the genomic consequences of rapid mating system evolution.</title>
        <authorList>
            <person name="Slotte T."/>
            <person name="Hazzouri K.M."/>
            <person name="Agren J.A."/>
            <person name="Koenig D."/>
            <person name="Maumus F."/>
            <person name="Guo Y.L."/>
            <person name="Steige K."/>
            <person name="Platts A.E."/>
            <person name="Escobar J.S."/>
            <person name="Newman L.K."/>
            <person name="Wang W."/>
            <person name="Mandakova T."/>
            <person name="Vello E."/>
            <person name="Smith L.M."/>
            <person name="Henz S.R."/>
            <person name="Steffen J."/>
            <person name="Takuno S."/>
            <person name="Brandvain Y."/>
            <person name="Coop G."/>
            <person name="Andolfatto P."/>
            <person name="Hu T.T."/>
            <person name="Blanchette M."/>
            <person name="Clark R.M."/>
            <person name="Quesneville H."/>
            <person name="Nordborg M."/>
            <person name="Gaut B.S."/>
            <person name="Lysak M.A."/>
            <person name="Jenkins J."/>
            <person name="Grimwood J."/>
            <person name="Chapman J."/>
            <person name="Prochnik S."/>
            <person name="Shu S."/>
            <person name="Rokhsar D."/>
            <person name="Schmutz J."/>
            <person name="Weigel D."/>
            <person name="Wright S.I."/>
        </authorList>
    </citation>
    <scope>NUCLEOTIDE SEQUENCE [LARGE SCALE GENOMIC DNA]</scope>
    <source>
        <strain evidence="3">cv. Monte Gargano</strain>
    </source>
</reference>
<dbReference type="PROSITE" id="PS50181">
    <property type="entry name" value="FBOX"/>
    <property type="match status" value="1"/>
</dbReference>
<dbReference type="OrthoDB" id="591557at2759"/>
<dbReference type="InterPro" id="IPR013187">
    <property type="entry name" value="F-box-assoc_dom_typ3"/>
</dbReference>
<dbReference type="NCBIfam" id="TIGR01640">
    <property type="entry name" value="F_box_assoc_1"/>
    <property type="match status" value="1"/>
</dbReference>
<dbReference type="Gene3D" id="1.20.1280.50">
    <property type="match status" value="1"/>
</dbReference>
<feature type="domain" description="F-box" evidence="1">
    <location>
        <begin position="61"/>
        <end position="106"/>
    </location>
</feature>
<sequence length="434" mass="50648">MKRKRSNHAKSSSRHEVRGICCDNNYNRVETSHDAMVVKSTLTSSRARVRKKRNKILEDQTTISDLLPTDLLMDILKRLQAKTLVRFLCVSKLWSSIIRCKDFKKLFLTESSNRQHPLFFTSSRVKHGKAVFGLFSLDTHDSGEALIIDAYHKTHLPYYYTNASHVGGLICFGTGLNYVELVVYNTSTRRSITLPKLDSQSYLKHFLIYDPIDGVYKVLCMTQSRKTPEWKLVFQVLTLGIENPWKMIEGAWHTHHALHTHHTPTSYDICINVVLYYQAYDVGDYFVVRFDVRSEKFDLINRPDEVNAKLLSATIMIRYEGKLALMSTCIYPEGTLVLWVLVDAMKHEWLKKIFEFGNWLSLHLCNRYRFVDVNDAGEFVLAPRRSCEPPYYVYYYDPKRNILRKVPITGLRGYERKPFQTYLFTSKVESLMFL</sequence>
<dbReference type="SUPFAM" id="SSF81383">
    <property type="entry name" value="F-box domain"/>
    <property type="match status" value="1"/>
</dbReference>
<proteinExistence type="predicted"/>
<dbReference type="EMBL" id="KB870808">
    <property type="protein sequence ID" value="EOA28317.1"/>
    <property type="molecule type" value="Genomic_DNA"/>
</dbReference>
<keyword evidence="3" id="KW-1185">Reference proteome</keyword>
<organism evidence="2 3">
    <name type="scientific">Capsella rubella</name>
    <dbReference type="NCBI Taxonomy" id="81985"/>
    <lineage>
        <taxon>Eukaryota</taxon>
        <taxon>Viridiplantae</taxon>
        <taxon>Streptophyta</taxon>
        <taxon>Embryophyta</taxon>
        <taxon>Tracheophyta</taxon>
        <taxon>Spermatophyta</taxon>
        <taxon>Magnoliopsida</taxon>
        <taxon>eudicotyledons</taxon>
        <taxon>Gunneridae</taxon>
        <taxon>Pentapetalae</taxon>
        <taxon>rosids</taxon>
        <taxon>malvids</taxon>
        <taxon>Brassicales</taxon>
        <taxon>Brassicaceae</taxon>
        <taxon>Camelineae</taxon>
        <taxon>Capsella</taxon>
    </lineage>
</organism>
<evidence type="ECO:0000259" key="1">
    <source>
        <dbReference type="PROSITE" id="PS50181"/>
    </source>
</evidence>
<dbReference type="PANTHER" id="PTHR31111">
    <property type="entry name" value="BNAA05G37150D PROTEIN-RELATED"/>
    <property type="match status" value="1"/>
</dbReference>
<evidence type="ECO:0000313" key="2">
    <source>
        <dbReference type="EMBL" id="EOA28317.1"/>
    </source>
</evidence>
<dbReference type="InterPro" id="IPR001810">
    <property type="entry name" value="F-box_dom"/>
</dbReference>
<dbReference type="InterPro" id="IPR036047">
    <property type="entry name" value="F-box-like_dom_sf"/>
</dbReference>